<name>A0A9J5XU54_SOLCO</name>
<dbReference type="Proteomes" id="UP000824120">
    <property type="component" value="Chromosome 8"/>
</dbReference>
<sequence length="85" mass="9441">MDLFFKGQITISLNPRDRVLSDQITGAPTFFRSCGDSDYNVRVGGAPVLTQTTTLGLEVDVCKVVVRSTTMLYAVECWPIKNFHV</sequence>
<proteinExistence type="predicted"/>
<dbReference type="AlphaFoldDB" id="A0A9J5XU54"/>
<gene>
    <name evidence="1" type="ORF">H5410_042373</name>
</gene>
<protein>
    <submittedName>
        <fullName evidence="1">Uncharacterized protein</fullName>
    </submittedName>
</protein>
<accession>A0A9J5XU54</accession>
<organism evidence="1 2">
    <name type="scientific">Solanum commersonii</name>
    <name type="common">Commerson's wild potato</name>
    <name type="synonym">Commerson's nightshade</name>
    <dbReference type="NCBI Taxonomy" id="4109"/>
    <lineage>
        <taxon>Eukaryota</taxon>
        <taxon>Viridiplantae</taxon>
        <taxon>Streptophyta</taxon>
        <taxon>Embryophyta</taxon>
        <taxon>Tracheophyta</taxon>
        <taxon>Spermatophyta</taxon>
        <taxon>Magnoliopsida</taxon>
        <taxon>eudicotyledons</taxon>
        <taxon>Gunneridae</taxon>
        <taxon>Pentapetalae</taxon>
        <taxon>asterids</taxon>
        <taxon>lamiids</taxon>
        <taxon>Solanales</taxon>
        <taxon>Solanaceae</taxon>
        <taxon>Solanoideae</taxon>
        <taxon>Solaneae</taxon>
        <taxon>Solanum</taxon>
    </lineage>
</organism>
<reference evidence="1 2" key="1">
    <citation type="submission" date="2020-09" db="EMBL/GenBank/DDBJ databases">
        <title>De no assembly of potato wild relative species, Solanum commersonii.</title>
        <authorList>
            <person name="Cho K."/>
        </authorList>
    </citation>
    <scope>NUCLEOTIDE SEQUENCE [LARGE SCALE GENOMIC DNA]</scope>
    <source>
        <strain evidence="1">LZ3.2</strain>
        <tissue evidence="1">Leaf</tissue>
    </source>
</reference>
<dbReference type="EMBL" id="JACXVP010000008">
    <property type="protein sequence ID" value="KAG5591859.1"/>
    <property type="molecule type" value="Genomic_DNA"/>
</dbReference>
<evidence type="ECO:0000313" key="2">
    <source>
        <dbReference type="Proteomes" id="UP000824120"/>
    </source>
</evidence>
<evidence type="ECO:0000313" key="1">
    <source>
        <dbReference type="EMBL" id="KAG5591859.1"/>
    </source>
</evidence>
<keyword evidence="2" id="KW-1185">Reference proteome</keyword>
<comment type="caution">
    <text evidence="1">The sequence shown here is derived from an EMBL/GenBank/DDBJ whole genome shotgun (WGS) entry which is preliminary data.</text>
</comment>